<proteinExistence type="predicted"/>
<sequence>MKNTDKDFIGKSYFSNNNRHLSNSSTTENVYFDKPNDNSITVNDSKKTTSKQMKFWLFLIGFIMILITSYAFYDFYKKNYKDVPVTFKEFSKNFKEYLKNKANKDCKLTSPLLLFKDKGKEANDNILKKFENLYSTKIKEEEIQRIFPIESMFFEVFSIKNLFIENFLKEKKYKIKFIDDNFIFFIGEVLIDGSGKYLEDPKLRVYIPVIKEIIECLREAFNDELEQLIN</sequence>
<keyword evidence="3" id="KW-1185">Reference proteome</keyword>
<keyword evidence="1" id="KW-0812">Transmembrane</keyword>
<evidence type="ECO:0000313" key="2">
    <source>
        <dbReference type="EMBL" id="ORD96764.1"/>
    </source>
</evidence>
<dbReference type="VEuPathDB" id="MicrosporidiaDB:A0H76_1688"/>
<name>A0A1X0QAP6_9MICR</name>
<protein>
    <submittedName>
        <fullName evidence="2">Uncharacterized protein</fullName>
    </submittedName>
</protein>
<comment type="caution">
    <text evidence="2">The sequence shown here is derived from an EMBL/GenBank/DDBJ whole genome shotgun (WGS) entry which is preliminary data.</text>
</comment>
<keyword evidence="1" id="KW-1133">Transmembrane helix</keyword>
<keyword evidence="1" id="KW-0472">Membrane</keyword>
<feature type="transmembrane region" description="Helical" evidence="1">
    <location>
        <begin position="55"/>
        <end position="73"/>
    </location>
</feature>
<gene>
    <name evidence="2" type="ORF">HERIO_1306</name>
</gene>
<organism evidence="2 3">
    <name type="scientific">Hepatospora eriocheir</name>
    <dbReference type="NCBI Taxonomy" id="1081669"/>
    <lineage>
        <taxon>Eukaryota</taxon>
        <taxon>Fungi</taxon>
        <taxon>Fungi incertae sedis</taxon>
        <taxon>Microsporidia</taxon>
        <taxon>Hepatosporidae</taxon>
        <taxon>Hepatospora</taxon>
    </lineage>
</organism>
<accession>A0A1X0QAP6</accession>
<dbReference type="EMBL" id="LVKB01000062">
    <property type="protein sequence ID" value="ORD96764.1"/>
    <property type="molecule type" value="Genomic_DNA"/>
</dbReference>
<evidence type="ECO:0000313" key="3">
    <source>
        <dbReference type="Proteomes" id="UP000192356"/>
    </source>
</evidence>
<dbReference type="AlphaFoldDB" id="A0A1X0QAP6"/>
<dbReference type="Proteomes" id="UP000192356">
    <property type="component" value="Unassembled WGS sequence"/>
</dbReference>
<evidence type="ECO:0000256" key="1">
    <source>
        <dbReference type="SAM" id="Phobius"/>
    </source>
</evidence>
<reference evidence="2 3" key="1">
    <citation type="journal article" date="2017" name="Environ. Microbiol.">
        <title>Decay of the glycolytic pathway and adaptation to intranuclear parasitism within Enterocytozoonidae microsporidia.</title>
        <authorList>
            <person name="Wiredu Boakye D."/>
            <person name="Jaroenlak P."/>
            <person name="Prachumwat A."/>
            <person name="Williams T.A."/>
            <person name="Bateman K.S."/>
            <person name="Itsathitphaisarn O."/>
            <person name="Sritunyalucksana K."/>
            <person name="Paszkiewicz K.H."/>
            <person name="Moore K.A."/>
            <person name="Stentiford G.D."/>
            <person name="Williams B.A."/>
        </authorList>
    </citation>
    <scope>NUCLEOTIDE SEQUENCE [LARGE SCALE GENOMIC DNA]</scope>
    <source>
        <strain evidence="2 3">GB1</strain>
    </source>
</reference>
<dbReference type="VEuPathDB" id="MicrosporidiaDB:HERIO_1306"/>